<feature type="transmembrane region" description="Helical" evidence="7">
    <location>
        <begin position="20"/>
        <end position="45"/>
    </location>
</feature>
<dbReference type="OrthoDB" id="5476461at2"/>
<evidence type="ECO:0008006" key="12">
    <source>
        <dbReference type="Google" id="ProtNLM"/>
    </source>
</evidence>
<dbReference type="RefSeq" id="WP_125567059.1">
    <property type="nucleotide sequence ID" value="NZ_AP019307.1"/>
</dbReference>
<feature type="transmembrane region" description="Helical" evidence="7">
    <location>
        <begin position="114"/>
        <end position="134"/>
    </location>
</feature>
<dbReference type="KEGG" id="nbe:Back2_08550"/>
<evidence type="ECO:0000256" key="1">
    <source>
        <dbReference type="ARBA" id="ARBA00004651"/>
    </source>
</evidence>
<organism evidence="10 11">
    <name type="scientific">Nocardioides baekrokdamisoli</name>
    <dbReference type="NCBI Taxonomy" id="1804624"/>
    <lineage>
        <taxon>Bacteria</taxon>
        <taxon>Bacillati</taxon>
        <taxon>Actinomycetota</taxon>
        <taxon>Actinomycetes</taxon>
        <taxon>Propionibacteriales</taxon>
        <taxon>Nocardioidaceae</taxon>
        <taxon>Nocardioides</taxon>
    </lineage>
</organism>
<evidence type="ECO:0000313" key="10">
    <source>
        <dbReference type="EMBL" id="BBH16568.1"/>
    </source>
</evidence>
<dbReference type="InterPro" id="IPR003660">
    <property type="entry name" value="HAMP_dom"/>
</dbReference>
<dbReference type="AlphaFoldDB" id="A0A3G9IZ03"/>
<dbReference type="SMART" id="SM00044">
    <property type="entry name" value="CYCc"/>
    <property type="match status" value="1"/>
</dbReference>
<dbReference type="Gene3D" id="6.10.340.10">
    <property type="match status" value="1"/>
</dbReference>
<proteinExistence type="inferred from homology"/>
<dbReference type="Gene3D" id="3.30.70.1230">
    <property type="entry name" value="Nucleotide cyclase"/>
    <property type="match status" value="1"/>
</dbReference>
<feature type="transmembrane region" description="Helical" evidence="7">
    <location>
        <begin position="195"/>
        <end position="214"/>
    </location>
</feature>
<keyword evidence="11" id="KW-1185">Reference proteome</keyword>
<dbReference type="Pfam" id="PF00672">
    <property type="entry name" value="HAMP"/>
    <property type="match status" value="1"/>
</dbReference>
<dbReference type="Pfam" id="PF00211">
    <property type="entry name" value="Guanylate_cyc"/>
    <property type="match status" value="1"/>
</dbReference>
<accession>A0A3G9IZ03</accession>
<keyword evidence="4 7" id="KW-0812">Transmembrane</keyword>
<evidence type="ECO:0000259" key="8">
    <source>
        <dbReference type="PROSITE" id="PS50125"/>
    </source>
</evidence>
<reference evidence="10 11" key="1">
    <citation type="submission" date="2018-11" db="EMBL/GenBank/DDBJ databases">
        <title>Complete genome sequence of Nocardioides baekrokdamisoli strain KCTC 39748.</title>
        <authorList>
            <person name="Kang S.W."/>
            <person name="Lee K.C."/>
            <person name="Kim K.K."/>
            <person name="Kim J.S."/>
            <person name="Kim D.S."/>
            <person name="Ko S.H."/>
            <person name="Yang S.H."/>
            <person name="Shin Y.K."/>
            <person name="Lee J.S."/>
        </authorList>
    </citation>
    <scope>NUCLEOTIDE SEQUENCE [LARGE SCALE GENOMIC DNA]</scope>
    <source>
        <strain evidence="10 11">KCTC 39748</strain>
    </source>
</reference>
<dbReference type="CDD" id="cd06225">
    <property type="entry name" value="HAMP"/>
    <property type="match status" value="1"/>
</dbReference>
<evidence type="ECO:0000256" key="7">
    <source>
        <dbReference type="SAM" id="Phobius"/>
    </source>
</evidence>
<evidence type="ECO:0000256" key="4">
    <source>
        <dbReference type="ARBA" id="ARBA00022692"/>
    </source>
</evidence>
<dbReference type="SUPFAM" id="SSF55073">
    <property type="entry name" value="Nucleotide cyclase"/>
    <property type="match status" value="1"/>
</dbReference>
<evidence type="ECO:0000256" key="5">
    <source>
        <dbReference type="ARBA" id="ARBA00022989"/>
    </source>
</evidence>
<evidence type="ECO:0000256" key="3">
    <source>
        <dbReference type="ARBA" id="ARBA00022475"/>
    </source>
</evidence>
<dbReference type="SMART" id="SM00304">
    <property type="entry name" value="HAMP"/>
    <property type="match status" value="1"/>
</dbReference>
<feature type="domain" description="HAMP" evidence="9">
    <location>
        <begin position="245"/>
        <end position="297"/>
    </location>
</feature>
<name>A0A3G9IZ03_9ACTN</name>
<dbReference type="EMBL" id="AP019307">
    <property type="protein sequence ID" value="BBH16568.1"/>
    <property type="molecule type" value="Genomic_DNA"/>
</dbReference>
<keyword evidence="6 7" id="KW-0472">Membrane</keyword>
<dbReference type="PROSITE" id="PS50125">
    <property type="entry name" value="GUANYLATE_CYCLASE_2"/>
    <property type="match status" value="1"/>
</dbReference>
<dbReference type="SUPFAM" id="SSF158472">
    <property type="entry name" value="HAMP domain-like"/>
    <property type="match status" value="1"/>
</dbReference>
<evidence type="ECO:0000256" key="2">
    <source>
        <dbReference type="ARBA" id="ARBA00005381"/>
    </source>
</evidence>
<feature type="domain" description="Guanylate cyclase" evidence="8">
    <location>
        <begin position="329"/>
        <end position="453"/>
    </location>
</feature>
<dbReference type="Proteomes" id="UP000271573">
    <property type="component" value="Chromosome"/>
</dbReference>
<feature type="transmembrane region" description="Helical" evidence="7">
    <location>
        <begin position="220"/>
        <end position="244"/>
    </location>
</feature>
<sequence length="508" mass="54058">MRLRLVRWVFRRFAHQYWLIHALAEGIFSAQVAIVTVCLAALYFRPGWADLLDVVVVAVALTIVPITFVALCSRGPIGRFLQWRSNPDATEAETVALWHELVGLTWSTFRSYSLFINLSAVIPAVAVAALLWHIGWPGFAAMLLATAVPSYYATVVTYTIGELLTVPVIEEIADRLPPTFEIGDHGISIASRLKVALPAYTIAAAMATASLVGHQRGAGAMAITVLVSGAVGVFLATELTVLLGDSITKPVRGMRAQVDRVQEGDYAARTPVLRSDELGVLAHEINAMSRGLAEREEIRNAFGTYMDKSVVELILSGQFPPEGVEVTASMLFCDVRGFTSYAEGASAPQVIAALNEMFSAIVPIVERHGGHVDKFLGDGLLAVFGTPDEFLDHADKAVAAACEIALADTLGSVGLTVGVGVNTGQVVAGPLGGAGRLNFSVIGDAVNVAARVEAATRQTGDAVLITDATRLMLSKAYELDSRGEIELKGKAEPLQLFAPKLLVRDAPG</sequence>
<keyword evidence="3" id="KW-1003">Cell membrane</keyword>
<gene>
    <name evidence="10" type="ORF">Back2_08550</name>
</gene>
<dbReference type="GO" id="GO:0006171">
    <property type="term" value="P:cAMP biosynthetic process"/>
    <property type="evidence" value="ECO:0007669"/>
    <property type="project" value="TreeGrafter"/>
</dbReference>
<dbReference type="PROSITE" id="PS50885">
    <property type="entry name" value="HAMP"/>
    <property type="match status" value="1"/>
</dbReference>
<keyword evidence="5 7" id="KW-1133">Transmembrane helix</keyword>
<dbReference type="GO" id="GO:0005886">
    <property type="term" value="C:plasma membrane"/>
    <property type="evidence" value="ECO:0007669"/>
    <property type="project" value="UniProtKB-SubCell"/>
</dbReference>
<dbReference type="InterPro" id="IPR001054">
    <property type="entry name" value="A/G_cyclase"/>
</dbReference>
<comment type="subcellular location">
    <subcellularLocation>
        <location evidence="1">Cell membrane</location>
        <topology evidence="1">Multi-pass membrane protein</topology>
    </subcellularLocation>
</comment>
<evidence type="ECO:0000256" key="6">
    <source>
        <dbReference type="ARBA" id="ARBA00023136"/>
    </source>
</evidence>
<protein>
    <recommendedName>
        <fullName evidence="12">Adenylate cyclase</fullName>
    </recommendedName>
</protein>
<dbReference type="InterPro" id="IPR029787">
    <property type="entry name" value="Nucleotide_cyclase"/>
</dbReference>
<comment type="similarity">
    <text evidence="2">Belongs to the adenylyl cyclase class-3 family.</text>
</comment>
<dbReference type="GO" id="GO:0035556">
    <property type="term" value="P:intracellular signal transduction"/>
    <property type="evidence" value="ECO:0007669"/>
    <property type="project" value="InterPro"/>
</dbReference>
<evidence type="ECO:0000259" key="9">
    <source>
        <dbReference type="PROSITE" id="PS50885"/>
    </source>
</evidence>
<evidence type="ECO:0000313" key="11">
    <source>
        <dbReference type="Proteomes" id="UP000271573"/>
    </source>
</evidence>
<dbReference type="PANTHER" id="PTHR43081:SF17">
    <property type="entry name" value="BLL5647 PROTEIN"/>
    <property type="match status" value="1"/>
</dbReference>
<dbReference type="CDD" id="cd07302">
    <property type="entry name" value="CHD"/>
    <property type="match status" value="1"/>
</dbReference>
<dbReference type="GO" id="GO:0004016">
    <property type="term" value="F:adenylate cyclase activity"/>
    <property type="evidence" value="ECO:0007669"/>
    <property type="project" value="UniProtKB-ARBA"/>
</dbReference>
<feature type="transmembrane region" description="Helical" evidence="7">
    <location>
        <begin position="51"/>
        <end position="72"/>
    </location>
</feature>
<dbReference type="InterPro" id="IPR050697">
    <property type="entry name" value="Adenylyl/Guanylyl_Cyclase_3/4"/>
</dbReference>
<dbReference type="PANTHER" id="PTHR43081">
    <property type="entry name" value="ADENYLATE CYCLASE, TERMINAL-DIFFERENTIATION SPECIFIC-RELATED"/>
    <property type="match status" value="1"/>
</dbReference>